<name>A0AAE3D129_9HYPH</name>
<evidence type="ECO:0000313" key="2">
    <source>
        <dbReference type="Proteomes" id="UP001196509"/>
    </source>
</evidence>
<dbReference type="EMBL" id="JAICBX010000002">
    <property type="protein sequence ID" value="MBW8637416.1"/>
    <property type="molecule type" value="Genomic_DNA"/>
</dbReference>
<sequence length="101" mass="12001">MRVLRLLIIAPLVFTMGFWASVMPVGVKRWGTDARITCTQSSWGRTEQACRYEVIKICGPDVKILDITTTHRPPKWDEWYYATDQRIYTWTYELKNCPRNW</sequence>
<organism evidence="1 2">
    <name type="scientific">Flavimaribacter sediminis</name>
    <dbReference type="NCBI Taxonomy" id="2865987"/>
    <lineage>
        <taxon>Bacteria</taxon>
        <taxon>Pseudomonadati</taxon>
        <taxon>Pseudomonadota</taxon>
        <taxon>Alphaproteobacteria</taxon>
        <taxon>Hyphomicrobiales</taxon>
        <taxon>Rhizobiaceae</taxon>
        <taxon>Flavimaribacter</taxon>
    </lineage>
</organism>
<reference evidence="1" key="1">
    <citation type="submission" date="2021-08" db="EMBL/GenBank/DDBJ databases">
        <title>Hoeflea bacterium WL0058 sp. nov., isolated from the sediment.</title>
        <authorList>
            <person name="Wang L."/>
            <person name="Zhang D."/>
        </authorList>
    </citation>
    <scope>NUCLEOTIDE SEQUENCE</scope>
    <source>
        <strain evidence="1">WL0058</strain>
    </source>
</reference>
<comment type="caution">
    <text evidence="1">The sequence shown here is derived from an EMBL/GenBank/DDBJ whole genome shotgun (WGS) entry which is preliminary data.</text>
</comment>
<dbReference type="AlphaFoldDB" id="A0AAE3D129"/>
<proteinExistence type="predicted"/>
<dbReference type="Proteomes" id="UP001196509">
    <property type="component" value="Unassembled WGS sequence"/>
</dbReference>
<gene>
    <name evidence="1" type="ORF">K1W69_09470</name>
</gene>
<protein>
    <submittedName>
        <fullName evidence="1">Uncharacterized protein</fullName>
    </submittedName>
</protein>
<evidence type="ECO:0000313" key="1">
    <source>
        <dbReference type="EMBL" id="MBW8637416.1"/>
    </source>
</evidence>
<accession>A0AAE3D129</accession>
<keyword evidence="2" id="KW-1185">Reference proteome</keyword>
<dbReference type="RefSeq" id="WP_220228119.1">
    <property type="nucleotide sequence ID" value="NZ_JAICBX010000002.1"/>
</dbReference>